<dbReference type="AlphaFoldDB" id="A0A1U7J004"/>
<accession>A0A1U7J004</accession>
<feature type="compositionally biased region" description="Basic residues" evidence="1">
    <location>
        <begin position="26"/>
        <end position="35"/>
    </location>
</feature>
<feature type="region of interest" description="Disordered" evidence="1">
    <location>
        <begin position="9"/>
        <end position="35"/>
    </location>
</feature>
<evidence type="ECO:0000256" key="1">
    <source>
        <dbReference type="SAM" id="MobiDB-lite"/>
    </source>
</evidence>
<evidence type="ECO:0000313" key="2">
    <source>
        <dbReference type="EMBL" id="OKH44674.1"/>
    </source>
</evidence>
<proteinExistence type="predicted"/>
<organism evidence="2 3">
    <name type="scientific">Phormidium tenue NIES-30</name>
    <dbReference type="NCBI Taxonomy" id="549789"/>
    <lineage>
        <taxon>Bacteria</taxon>
        <taxon>Bacillati</taxon>
        <taxon>Cyanobacteriota</taxon>
        <taxon>Cyanophyceae</taxon>
        <taxon>Oscillatoriophycideae</taxon>
        <taxon>Oscillatoriales</taxon>
        <taxon>Oscillatoriaceae</taxon>
        <taxon>Phormidium</taxon>
    </lineage>
</organism>
<comment type="caution">
    <text evidence="2">The sequence shown here is derived from an EMBL/GenBank/DDBJ whole genome shotgun (WGS) entry which is preliminary data.</text>
</comment>
<keyword evidence="3" id="KW-1185">Reference proteome</keyword>
<feature type="region of interest" description="Disordered" evidence="1">
    <location>
        <begin position="159"/>
        <end position="180"/>
    </location>
</feature>
<dbReference type="EMBL" id="MRCG01000021">
    <property type="protein sequence ID" value="OKH44674.1"/>
    <property type="molecule type" value="Genomic_DNA"/>
</dbReference>
<sequence>MKGIRYGVMVHSQTGSPSPQGQEGRRVRKQRRKGAKVPLNLTLTPRTYFYLQLVASRLKMTMSGVIEEFVAVKMERGVWLAPLGRGNRRAGQKAMRGQPIYHGERKRPVNLLVTPATKRNLKRLAQLAADPAVRPSMSDLVERHLTAIAELWEDRFPYPGDRQPTAPGCTTGTAKPALSL</sequence>
<dbReference type="Proteomes" id="UP000185557">
    <property type="component" value="Unassembled WGS sequence"/>
</dbReference>
<name>A0A1U7J004_9CYAN</name>
<gene>
    <name evidence="2" type="ORF">NIES30_21925</name>
</gene>
<protein>
    <submittedName>
        <fullName evidence="2">Uncharacterized protein</fullName>
    </submittedName>
</protein>
<feature type="compositionally biased region" description="Polar residues" evidence="1">
    <location>
        <begin position="11"/>
        <end position="21"/>
    </location>
</feature>
<reference evidence="2 3" key="1">
    <citation type="submission" date="2016-11" db="EMBL/GenBank/DDBJ databases">
        <title>Draft Genome Sequences of Nine Cyanobacterial Strains from Diverse Habitats.</title>
        <authorList>
            <person name="Zhu T."/>
            <person name="Hou S."/>
            <person name="Lu X."/>
            <person name="Hess W.R."/>
        </authorList>
    </citation>
    <scope>NUCLEOTIDE SEQUENCE [LARGE SCALE GENOMIC DNA]</scope>
    <source>
        <strain evidence="2 3">NIES-30</strain>
    </source>
</reference>
<evidence type="ECO:0000313" key="3">
    <source>
        <dbReference type="Proteomes" id="UP000185557"/>
    </source>
</evidence>